<evidence type="ECO:0000256" key="1">
    <source>
        <dbReference type="SAM" id="MobiDB-lite"/>
    </source>
</evidence>
<gene>
    <name evidence="2" type="ORF">BT67DRAFT_310161</name>
</gene>
<evidence type="ECO:0000313" key="2">
    <source>
        <dbReference type="EMBL" id="KAK4134171.1"/>
    </source>
</evidence>
<comment type="caution">
    <text evidence="2">The sequence shown here is derived from an EMBL/GenBank/DDBJ whole genome shotgun (WGS) entry which is preliminary data.</text>
</comment>
<reference evidence="2" key="1">
    <citation type="journal article" date="2023" name="Mol. Phylogenet. Evol.">
        <title>Genome-scale phylogeny and comparative genomics of the fungal order Sordariales.</title>
        <authorList>
            <person name="Hensen N."/>
            <person name="Bonometti L."/>
            <person name="Westerberg I."/>
            <person name="Brannstrom I.O."/>
            <person name="Guillou S."/>
            <person name="Cros-Aarteil S."/>
            <person name="Calhoun S."/>
            <person name="Haridas S."/>
            <person name="Kuo A."/>
            <person name="Mondo S."/>
            <person name="Pangilinan J."/>
            <person name="Riley R."/>
            <person name="LaButti K."/>
            <person name="Andreopoulos B."/>
            <person name="Lipzen A."/>
            <person name="Chen C."/>
            <person name="Yan M."/>
            <person name="Daum C."/>
            <person name="Ng V."/>
            <person name="Clum A."/>
            <person name="Steindorff A."/>
            <person name="Ohm R.A."/>
            <person name="Martin F."/>
            <person name="Silar P."/>
            <person name="Natvig D.O."/>
            <person name="Lalanne C."/>
            <person name="Gautier V."/>
            <person name="Ament-Velasquez S.L."/>
            <person name="Kruys A."/>
            <person name="Hutchinson M.I."/>
            <person name="Powell A.J."/>
            <person name="Barry K."/>
            <person name="Miller A.N."/>
            <person name="Grigoriev I.V."/>
            <person name="Debuchy R."/>
            <person name="Gladieux P."/>
            <person name="Hiltunen Thoren M."/>
            <person name="Johannesson H."/>
        </authorList>
    </citation>
    <scope>NUCLEOTIDE SEQUENCE</scope>
    <source>
        <strain evidence="2">CBS 123565</strain>
    </source>
</reference>
<dbReference type="AlphaFoldDB" id="A0AAN6UK59"/>
<name>A0AAN6UK59_9PEZI</name>
<dbReference type="Proteomes" id="UP001304895">
    <property type="component" value="Unassembled WGS sequence"/>
</dbReference>
<evidence type="ECO:0000313" key="3">
    <source>
        <dbReference type="Proteomes" id="UP001304895"/>
    </source>
</evidence>
<reference evidence="2" key="2">
    <citation type="submission" date="2023-05" db="EMBL/GenBank/DDBJ databases">
        <authorList>
            <consortium name="Lawrence Berkeley National Laboratory"/>
            <person name="Steindorff A."/>
            <person name="Hensen N."/>
            <person name="Bonometti L."/>
            <person name="Westerberg I."/>
            <person name="Brannstrom I.O."/>
            <person name="Guillou S."/>
            <person name="Cros-Aarteil S."/>
            <person name="Calhoun S."/>
            <person name="Haridas S."/>
            <person name="Kuo A."/>
            <person name="Mondo S."/>
            <person name="Pangilinan J."/>
            <person name="Riley R."/>
            <person name="Labutti K."/>
            <person name="Andreopoulos B."/>
            <person name="Lipzen A."/>
            <person name="Chen C."/>
            <person name="Yanf M."/>
            <person name="Daum C."/>
            <person name="Ng V."/>
            <person name="Clum A."/>
            <person name="Ohm R."/>
            <person name="Martin F."/>
            <person name="Silar P."/>
            <person name="Natvig D."/>
            <person name="Lalanne C."/>
            <person name="Gautier V."/>
            <person name="Ament-Velasquez S.L."/>
            <person name="Kruys A."/>
            <person name="Hutchinson M.I."/>
            <person name="Powell A.J."/>
            <person name="Barry K."/>
            <person name="Miller A.N."/>
            <person name="Grigoriev I.V."/>
            <person name="Debuchy R."/>
            <person name="Gladieux P."/>
            <person name="Thoren M.H."/>
            <person name="Johannesson H."/>
        </authorList>
    </citation>
    <scope>NUCLEOTIDE SEQUENCE</scope>
    <source>
        <strain evidence="2">CBS 123565</strain>
    </source>
</reference>
<accession>A0AAN6UK59</accession>
<protein>
    <submittedName>
        <fullName evidence="2">Uncharacterized protein</fullName>
    </submittedName>
</protein>
<sequence length="176" mass="19534">MMPLSLTQLRWIELVSHASFCYYDLNLLILEAARQRRSDTGMAPLTSSAGGHGTASTKTEATPICPSRQAVGYSRFDSYLSVYPCLGYRYKPCPMQWISQLGVSQGHAGAKQVSYDNDVSDWATQRRTFWKCSDASTKKLLRCCRAKLTDPQAIHTTILQLAGPLSSLRSDRHAGL</sequence>
<keyword evidence="3" id="KW-1185">Reference proteome</keyword>
<feature type="region of interest" description="Disordered" evidence="1">
    <location>
        <begin position="41"/>
        <end position="60"/>
    </location>
</feature>
<dbReference type="EMBL" id="MU853409">
    <property type="protein sequence ID" value="KAK4134171.1"/>
    <property type="molecule type" value="Genomic_DNA"/>
</dbReference>
<feature type="compositionally biased region" description="Polar residues" evidence="1">
    <location>
        <begin position="45"/>
        <end position="60"/>
    </location>
</feature>
<organism evidence="2 3">
    <name type="scientific">Trichocladium antarcticum</name>
    <dbReference type="NCBI Taxonomy" id="1450529"/>
    <lineage>
        <taxon>Eukaryota</taxon>
        <taxon>Fungi</taxon>
        <taxon>Dikarya</taxon>
        <taxon>Ascomycota</taxon>
        <taxon>Pezizomycotina</taxon>
        <taxon>Sordariomycetes</taxon>
        <taxon>Sordariomycetidae</taxon>
        <taxon>Sordariales</taxon>
        <taxon>Chaetomiaceae</taxon>
        <taxon>Trichocladium</taxon>
    </lineage>
</organism>
<proteinExistence type="predicted"/>